<feature type="non-terminal residue" evidence="3">
    <location>
        <position position="367"/>
    </location>
</feature>
<dbReference type="Pfam" id="PF13424">
    <property type="entry name" value="TPR_12"/>
    <property type="match status" value="1"/>
</dbReference>
<accession>A0AAE0CFX6</accession>
<name>A0AAE0CFX6_9CHLO</name>
<dbReference type="SMART" id="SM00028">
    <property type="entry name" value="TPR"/>
    <property type="match status" value="3"/>
</dbReference>
<evidence type="ECO:0000313" key="3">
    <source>
        <dbReference type="EMBL" id="KAK3254327.1"/>
    </source>
</evidence>
<dbReference type="Proteomes" id="UP001190700">
    <property type="component" value="Unassembled WGS sequence"/>
</dbReference>
<evidence type="ECO:0000313" key="4">
    <source>
        <dbReference type="Proteomes" id="UP001190700"/>
    </source>
</evidence>
<evidence type="ECO:0008006" key="5">
    <source>
        <dbReference type="Google" id="ProtNLM"/>
    </source>
</evidence>
<keyword evidence="1" id="KW-0677">Repeat</keyword>
<dbReference type="EMBL" id="LGRX02023736">
    <property type="protein sequence ID" value="KAK3254327.1"/>
    <property type="molecule type" value="Genomic_DNA"/>
</dbReference>
<evidence type="ECO:0000256" key="1">
    <source>
        <dbReference type="ARBA" id="ARBA00022737"/>
    </source>
</evidence>
<keyword evidence="4" id="KW-1185">Reference proteome</keyword>
<proteinExistence type="predicted"/>
<comment type="caution">
    <text evidence="3">The sequence shown here is derived from an EMBL/GenBank/DDBJ whole genome shotgun (WGS) entry which is preliminary data.</text>
</comment>
<reference evidence="3 4" key="1">
    <citation type="journal article" date="2015" name="Genome Biol. Evol.">
        <title>Comparative Genomics of a Bacterivorous Green Alga Reveals Evolutionary Causalities and Consequences of Phago-Mixotrophic Mode of Nutrition.</title>
        <authorList>
            <person name="Burns J.A."/>
            <person name="Paasch A."/>
            <person name="Narechania A."/>
            <person name="Kim E."/>
        </authorList>
    </citation>
    <scope>NUCLEOTIDE SEQUENCE [LARGE SCALE GENOMIC DNA]</scope>
    <source>
        <strain evidence="3 4">PLY_AMNH</strain>
    </source>
</reference>
<sequence>MTAAVTLRAQWRMRECVAHARLDSKNHYMVERSTEGRIVLNWKFKLFYEATSVRYVNSVMSRRIFSMMIADYFDGVLHFRFLDREIDAHPLFFKNGANVTPNMRKLGELSHALLGAGDRERLVERLGNLSIFNVYASDKLLVSELLGYWRDIEDVRDPVEVYTEALDAMESKVVNKEDKVQLIDQMDKVVNFFNLSARYDAAIALCTRSLKLKQSVYGDDNAIELAADMDALGLMYGRLGRYEEALPLHEQSMKILKEAHGDEDPRVAVSLNNLASLHQSLGNFDMAVEMYETVLETFTETSGEDSVEVGIILCNMGSLYGTIGDNEGAHMVLSKALPILEAQLGAKHNTVTPLFYAPIAPNPLVCQ</sequence>
<evidence type="ECO:0000256" key="2">
    <source>
        <dbReference type="ARBA" id="ARBA00022803"/>
    </source>
</evidence>
<dbReference type="AlphaFoldDB" id="A0AAE0CFX6"/>
<dbReference type="Gene3D" id="1.25.40.10">
    <property type="entry name" value="Tetratricopeptide repeat domain"/>
    <property type="match status" value="1"/>
</dbReference>
<dbReference type="SUPFAM" id="SSF48452">
    <property type="entry name" value="TPR-like"/>
    <property type="match status" value="1"/>
</dbReference>
<organism evidence="3 4">
    <name type="scientific">Cymbomonas tetramitiformis</name>
    <dbReference type="NCBI Taxonomy" id="36881"/>
    <lineage>
        <taxon>Eukaryota</taxon>
        <taxon>Viridiplantae</taxon>
        <taxon>Chlorophyta</taxon>
        <taxon>Pyramimonadophyceae</taxon>
        <taxon>Pyramimonadales</taxon>
        <taxon>Pyramimonadaceae</taxon>
        <taxon>Cymbomonas</taxon>
    </lineage>
</organism>
<protein>
    <recommendedName>
        <fullName evidence="5">Kinesin light chain</fullName>
    </recommendedName>
</protein>
<keyword evidence="2" id="KW-0802">TPR repeat</keyword>
<gene>
    <name evidence="3" type="ORF">CYMTET_36457</name>
</gene>
<dbReference type="PANTHER" id="PTHR45641">
    <property type="entry name" value="TETRATRICOPEPTIDE REPEAT PROTEIN (AFU_ORTHOLOGUE AFUA_6G03870)"/>
    <property type="match status" value="1"/>
</dbReference>
<dbReference type="InterPro" id="IPR011990">
    <property type="entry name" value="TPR-like_helical_dom_sf"/>
</dbReference>
<dbReference type="PANTHER" id="PTHR45641:SF19">
    <property type="entry name" value="NEPHROCYSTIN-3"/>
    <property type="match status" value="1"/>
</dbReference>
<dbReference type="InterPro" id="IPR019734">
    <property type="entry name" value="TPR_rpt"/>
</dbReference>